<dbReference type="InterPro" id="IPR011712">
    <property type="entry name" value="Sig_transdc_His_kin_sub3_dim/P"/>
</dbReference>
<feature type="domain" description="Putative sensor" evidence="11">
    <location>
        <begin position="25"/>
        <end position="202"/>
    </location>
</feature>
<keyword evidence="9" id="KW-1133">Transmembrane helix</keyword>
<dbReference type="Pfam" id="PF07730">
    <property type="entry name" value="HisKA_3"/>
    <property type="match status" value="1"/>
</dbReference>
<dbReference type="GO" id="GO:0000155">
    <property type="term" value="F:phosphorelay sensor kinase activity"/>
    <property type="evidence" value="ECO:0007669"/>
    <property type="project" value="InterPro"/>
</dbReference>
<dbReference type="CDD" id="cd16917">
    <property type="entry name" value="HATPase_UhpB-NarQ-NarX-like"/>
    <property type="match status" value="1"/>
</dbReference>
<dbReference type="PANTHER" id="PTHR24421">
    <property type="entry name" value="NITRATE/NITRITE SENSOR PROTEIN NARX-RELATED"/>
    <property type="match status" value="1"/>
</dbReference>
<dbReference type="AlphaFoldDB" id="A0A7W7MCL6"/>
<dbReference type="SUPFAM" id="SSF55874">
    <property type="entry name" value="ATPase domain of HSP90 chaperone/DNA topoisomerase II/histidine kinase"/>
    <property type="match status" value="1"/>
</dbReference>
<sequence length="421" mass="44803">MRVDAAGLGRGARRGVRGVLDAVAAIGLALTNIPLLAVAVVALVLTPVPYLGLALVPWTMTLVRKRTDLERRRASQTGVLITRPYHPLPERGVADGWERFRWTVTDPATWRDLAWLAPGAAVGLILGAVGVLVPLYGLLGLTLTPSWIWLGTGWYGYGAVWSIDTFLAGLLSVPQGVLILAAGLWLAPWLRRVDALFARLLLAPTRAAELRLRVTQLTATRAGTVDAQAAELRRIERDLHDGARARLASLSMTIGLADNLIDRDPAEAHKLLAEARASSRTALAELRDLVRGIHPPVLAERGLAGAVRALALSLPIPITVDVDLPGRPDLPLESAAYFAVAEALTNIIRHSRAHHGSVFSRYAAGLLTMVVTDDGRGGADPAAGTGLRGIERRLAAFDGTIMLSSPPGGPTVITMELPCAL</sequence>
<evidence type="ECO:0000313" key="12">
    <source>
        <dbReference type="EMBL" id="MBB4745279.1"/>
    </source>
</evidence>
<keyword evidence="6 12" id="KW-0418">Kinase</keyword>
<dbReference type="EC" id="2.7.13.3" evidence="2"/>
<keyword evidence="7" id="KW-0067">ATP-binding</keyword>
<feature type="transmembrane region" description="Helical" evidence="9">
    <location>
        <begin position="159"/>
        <end position="187"/>
    </location>
</feature>
<evidence type="ECO:0000259" key="10">
    <source>
        <dbReference type="Pfam" id="PF07730"/>
    </source>
</evidence>
<keyword evidence="3" id="KW-0597">Phosphoprotein</keyword>
<dbReference type="GO" id="GO:0005524">
    <property type="term" value="F:ATP binding"/>
    <property type="evidence" value="ECO:0007669"/>
    <property type="project" value="UniProtKB-KW"/>
</dbReference>
<keyword evidence="5" id="KW-0547">Nucleotide-binding</keyword>
<keyword evidence="8" id="KW-0902">Two-component regulatory system</keyword>
<organism evidence="12 13">
    <name type="scientific">Actinoplanes octamycinicus</name>
    <dbReference type="NCBI Taxonomy" id="135948"/>
    <lineage>
        <taxon>Bacteria</taxon>
        <taxon>Bacillati</taxon>
        <taxon>Actinomycetota</taxon>
        <taxon>Actinomycetes</taxon>
        <taxon>Micromonosporales</taxon>
        <taxon>Micromonosporaceae</taxon>
        <taxon>Actinoplanes</taxon>
    </lineage>
</organism>
<dbReference type="GO" id="GO:0046983">
    <property type="term" value="F:protein dimerization activity"/>
    <property type="evidence" value="ECO:0007669"/>
    <property type="project" value="InterPro"/>
</dbReference>
<dbReference type="Pfam" id="PF13796">
    <property type="entry name" value="Sensor"/>
    <property type="match status" value="1"/>
</dbReference>
<dbReference type="InterPro" id="IPR050482">
    <property type="entry name" value="Sensor_HK_TwoCompSys"/>
</dbReference>
<reference evidence="12 13" key="1">
    <citation type="submission" date="2020-08" db="EMBL/GenBank/DDBJ databases">
        <title>Sequencing the genomes of 1000 actinobacteria strains.</title>
        <authorList>
            <person name="Klenk H.-P."/>
        </authorList>
    </citation>
    <scope>NUCLEOTIDE SEQUENCE [LARGE SCALE GENOMIC DNA]</scope>
    <source>
        <strain evidence="12 13">DSM 45809</strain>
    </source>
</reference>
<protein>
    <recommendedName>
        <fullName evidence="2">histidine kinase</fullName>
        <ecNumber evidence="2">2.7.13.3</ecNumber>
    </recommendedName>
</protein>
<comment type="caution">
    <text evidence="12">The sequence shown here is derived from an EMBL/GenBank/DDBJ whole genome shotgun (WGS) entry which is preliminary data.</text>
</comment>
<dbReference type="InterPro" id="IPR036890">
    <property type="entry name" value="HATPase_C_sf"/>
</dbReference>
<evidence type="ECO:0000256" key="5">
    <source>
        <dbReference type="ARBA" id="ARBA00022741"/>
    </source>
</evidence>
<evidence type="ECO:0000256" key="7">
    <source>
        <dbReference type="ARBA" id="ARBA00022840"/>
    </source>
</evidence>
<evidence type="ECO:0000256" key="4">
    <source>
        <dbReference type="ARBA" id="ARBA00022679"/>
    </source>
</evidence>
<keyword evidence="13" id="KW-1185">Reference proteome</keyword>
<feature type="domain" description="Signal transduction histidine kinase subgroup 3 dimerisation and phosphoacceptor" evidence="10">
    <location>
        <begin position="231"/>
        <end position="298"/>
    </location>
</feature>
<evidence type="ECO:0000256" key="6">
    <source>
        <dbReference type="ARBA" id="ARBA00022777"/>
    </source>
</evidence>
<dbReference type="InterPro" id="IPR025828">
    <property type="entry name" value="Put_sensor_dom"/>
</dbReference>
<evidence type="ECO:0000256" key="8">
    <source>
        <dbReference type="ARBA" id="ARBA00023012"/>
    </source>
</evidence>
<dbReference type="Gene3D" id="1.20.5.1930">
    <property type="match status" value="1"/>
</dbReference>
<evidence type="ECO:0000256" key="3">
    <source>
        <dbReference type="ARBA" id="ARBA00022553"/>
    </source>
</evidence>
<gene>
    <name evidence="12" type="ORF">BJY16_008738</name>
</gene>
<accession>A0A7W7MCL6</accession>
<dbReference type="Proteomes" id="UP000546162">
    <property type="component" value="Unassembled WGS sequence"/>
</dbReference>
<proteinExistence type="predicted"/>
<dbReference type="RefSeq" id="WP_185045552.1">
    <property type="nucleotide sequence ID" value="NZ_BAABFG010000005.1"/>
</dbReference>
<feature type="transmembrane region" description="Helical" evidence="9">
    <location>
        <begin position="113"/>
        <end position="139"/>
    </location>
</feature>
<keyword evidence="4" id="KW-0808">Transferase</keyword>
<keyword evidence="9" id="KW-0472">Membrane</keyword>
<evidence type="ECO:0000313" key="13">
    <source>
        <dbReference type="Proteomes" id="UP000546162"/>
    </source>
</evidence>
<dbReference type="EMBL" id="JACHNB010000001">
    <property type="protein sequence ID" value="MBB4745279.1"/>
    <property type="molecule type" value="Genomic_DNA"/>
</dbReference>
<keyword evidence="9" id="KW-0812">Transmembrane</keyword>
<name>A0A7W7MCL6_9ACTN</name>
<dbReference type="GO" id="GO:0016020">
    <property type="term" value="C:membrane"/>
    <property type="evidence" value="ECO:0007669"/>
    <property type="project" value="InterPro"/>
</dbReference>
<evidence type="ECO:0000256" key="1">
    <source>
        <dbReference type="ARBA" id="ARBA00000085"/>
    </source>
</evidence>
<dbReference type="PANTHER" id="PTHR24421:SF10">
    <property type="entry name" value="NITRATE_NITRITE SENSOR PROTEIN NARQ"/>
    <property type="match status" value="1"/>
</dbReference>
<comment type="catalytic activity">
    <reaction evidence="1">
        <text>ATP + protein L-histidine = ADP + protein N-phospho-L-histidine.</text>
        <dbReference type="EC" id="2.7.13.3"/>
    </reaction>
</comment>
<evidence type="ECO:0000256" key="9">
    <source>
        <dbReference type="SAM" id="Phobius"/>
    </source>
</evidence>
<evidence type="ECO:0000259" key="11">
    <source>
        <dbReference type="Pfam" id="PF13796"/>
    </source>
</evidence>
<dbReference type="Gene3D" id="3.30.565.10">
    <property type="entry name" value="Histidine kinase-like ATPase, C-terminal domain"/>
    <property type="match status" value="1"/>
</dbReference>
<evidence type="ECO:0000256" key="2">
    <source>
        <dbReference type="ARBA" id="ARBA00012438"/>
    </source>
</evidence>